<name>U2FWK2_9GAMM</name>
<feature type="compositionally biased region" description="Basic residues" evidence="1">
    <location>
        <begin position="284"/>
        <end position="295"/>
    </location>
</feature>
<dbReference type="Proteomes" id="UP000006242">
    <property type="component" value="Unassembled WGS sequence"/>
</dbReference>
<evidence type="ECO:0000256" key="1">
    <source>
        <dbReference type="SAM" id="MobiDB-lite"/>
    </source>
</evidence>
<reference evidence="2 3" key="1">
    <citation type="journal article" date="2011" name="J. Bacteriol.">
        <title>Genome sequence of Salinisphaera shabanensis, a gammaproteobacterium from the harsh, variable environment of the brine-seawater interface of the Shaban Deep in the Red Sea.</title>
        <authorList>
            <person name="Antunes A."/>
            <person name="Alam I."/>
            <person name="Bajic V.B."/>
            <person name="Stingl U."/>
        </authorList>
    </citation>
    <scope>NUCLEOTIDE SEQUENCE [LARGE SCALE GENOMIC DNA]</scope>
    <source>
        <strain evidence="2 3">E1L3A</strain>
    </source>
</reference>
<evidence type="ECO:0000313" key="2">
    <source>
        <dbReference type="EMBL" id="ERJ18618.1"/>
    </source>
</evidence>
<dbReference type="AlphaFoldDB" id="U2FWK2"/>
<gene>
    <name evidence="2" type="ORF">SSPSH_002532</name>
</gene>
<organism evidence="2 3">
    <name type="scientific">Salinisphaera shabanensis E1L3A</name>
    <dbReference type="NCBI Taxonomy" id="1033802"/>
    <lineage>
        <taxon>Bacteria</taxon>
        <taxon>Pseudomonadati</taxon>
        <taxon>Pseudomonadota</taxon>
        <taxon>Gammaproteobacteria</taxon>
        <taxon>Salinisphaerales</taxon>
        <taxon>Salinisphaeraceae</taxon>
        <taxon>Salinisphaera</taxon>
    </lineage>
</organism>
<protein>
    <submittedName>
        <fullName evidence="2">Uncharacterized protein</fullName>
    </submittedName>
</protein>
<accession>U2FWK2</accession>
<dbReference type="EMBL" id="AFNV02000017">
    <property type="protein sequence ID" value="ERJ18618.1"/>
    <property type="molecule type" value="Genomic_DNA"/>
</dbReference>
<proteinExistence type="predicted"/>
<sequence>MCLRFTYGSLFFATPVCLPSTCHLRRYGFLSFFVLSIWMLAGCTSQTQVSFAPAKGEAHTYRLFSRAEFQMRGATTPDDVVVETEGLVRYAVGDRERPITVTPLNLCVTGQRGSRNYCSSWAGERSPQVRDMLAAGFEIDGDAENTQRWLRSADPATVSALRDRDEDMARLLPRQFVAPGVFAGLDATPGSTQTLDNIAGLPAAVLTVMAVTPERVFVSLAPRSTATIWPGIWSSIATTAGSSGWPRSTKAARPWAADKSRCASSSRWRRQTGTHSRCATTTTRRAKIHGRKARFTQRSIRAQPRPSPSTRTTHTHPSRWPKARFSLPRLAVSGQTQPGVSSWISTMPCGKTSVHASGGWHTAT</sequence>
<keyword evidence="3" id="KW-1185">Reference proteome</keyword>
<comment type="caution">
    <text evidence="2">The sequence shown here is derived from an EMBL/GenBank/DDBJ whole genome shotgun (WGS) entry which is preliminary data.</text>
</comment>
<feature type="region of interest" description="Disordered" evidence="1">
    <location>
        <begin position="243"/>
        <end position="321"/>
    </location>
</feature>
<feature type="compositionally biased region" description="Polar residues" evidence="1">
    <location>
        <begin position="273"/>
        <end position="283"/>
    </location>
</feature>
<dbReference type="STRING" id="1033802.SSPSH_002532"/>
<reference evidence="2 3" key="2">
    <citation type="journal article" date="2013" name="PLoS ONE">
        <title>INDIGO - INtegrated Data Warehouse of MIcrobial GenOmes with Examples from the Red Sea Extremophiles.</title>
        <authorList>
            <person name="Alam I."/>
            <person name="Antunes A."/>
            <person name="Kamau A.A."/>
            <person name="Ba Alawi W."/>
            <person name="Kalkatawi M."/>
            <person name="Stingl U."/>
            <person name="Bajic V.B."/>
        </authorList>
    </citation>
    <scope>NUCLEOTIDE SEQUENCE [LARGE SCALE GENOMIC DNA]</scope>
    <source>
        <strain evidence="2 3">E1L3A</strain>
    </source>
</reference>
<evidence type="ECO:0000313" key="3">
    <source>
        <dbReference type="Proteomes" id="UP000006242"/>
    </source>
</evidence>